<dbReference type="GO" id="GO:0006261">
    <property type="term" value="P:DNA-templated DNA replication"/>
    <property type="evidence" value="ECO:0007669"/>
    <property type="project" value="TreeGrafter"/>
</dbReference>
<sequence length="455" mass="52646">MFLVDKYRPKSIDDIFFHIDLYSLLQTMSSDKAIPHIIFYGGSGSGKNTLVDIFLKMLYDESVTELTKVKYDVVGSNNKISEEEIPESNYHIVIEPHANNYDRYLIHDVIKLYASRPMLDVFKTGRKFKTILIKNADTLSPSAQFALRRTMEDNSGNCRFILMTNSLSKIIKPIISRCECLKIPNPTNAEMMGYIIEIADKEYFNIGVSQLANIVFGSRGDIKKALWKLQTIIEYKSCANLLIREIDKMNQVIKEISRNKINSNVELRVPKEELKKIIKKSNFKYMTYHTNKIINSLMDVICNILKYSIQNKTKAQLLNICKNKEIKKYIKKNTLIEKYTKMLDLVDRTQNFLTNINLLSSDDEKIVEIIKILKTKNIANMTEIRNCIFNMMITNISSTEIITKFIDTLLNDPFISDDKKVKLVELFANGEHNLANSRRAIIHFDNVMLKTQEIL</sequence>
<name>A0A6C0EBL3_9ZZZZ</name>
<dbReference type="SUPFAM" id="SSF52540">
    <property type="entry name" value="P-loop containing nucleoside triphosphate hydrolases"/>
    <property type="match status" value="1"/>
</dbReference>
<dbReference type="EMBL" id="MN739773">
    <property type="protein sequence ID" value="QHT25659.1"/>
    <property type="molecule type" value="Genomic_DNA"/>
</dbReference>
<organism evidence="2">
    <name type="scientific">viral metagenome</name>
    <dbReference type="NCBI Taxonomy" id="1070528"/>
    <lineage>
        <taxon>unclassified sequences</taxon>
        <taxon>metagenomes</taxon>
        <taxon>organismal metagenomes</taxon>
    </lineage>
</organism>
<dbReference type="InterPro" id="IPR050238">
    <property type="entry name" value="DNA_Rep/Repair_Clamp_Loader"/>
</dbReference>
<dbReference type="GO" id="GO:0005634">
    <property type="term" value="C:nucleus"/>
    <property type="evidence" value="ECO:0007669"/>
    <property type="project" value="TreeGrafter"/>
</dbReference>
<dbReference type="PANTHER" id="PTHR11669:SF1">
    <property type="entry name" value="REPLICATION FACTOR C SUBUNIT 3"/>
    <property type="match status" value="1"/>
</dbReference>
<dbReference type="GO" id="GO:0003689">
    <property type="term" value="F:DNA clamp loader activity"/>
    <property type="evidence" value="ECO:0007669"/>
    <property type="project" value="TreeGrafter"/>
</dbReference>
<proteinExistence type="predicted"/>
<protein>
    <recommendedName>
        <fullName evidence="3">AAA+ ATPase domain-containing protein</fullName>
    </recommendedName>
</protein>
<dbReference type="Gene3D" id="3.40.50.300">
    <property type="entry name" value="P-loop containing nucleotide triphosphate hydrolases"/>
    <property type="match status" value="1"/>
</dbReference>
<dbReference type="InterPro" id="IPR027417">
    <property type="entry name" value="P-loop_NTPase"/>
</dbReference>
<dbReference type="Gene3D" id="1.20.272.10">
    <property type="match status" value="1"/>
</dbReference>
<dbReference type="GO" id="GO:0006281">
    <property type="term" value="P:DNA repair"/>
    <property type="evidence" value="ECO:0007669"/>
    <property type="project" value="TreeGrafter"/>
</dbReference>
<evidence type="ECO:0008006" key="3">
    <source>
        <dbReference type="Google" id="ProtNLM"/>
    </source>
</evidence>
<dbReference type="GO" id="GO:0003677">
    <property type="term" value="F:DNA binding"/>
    <property type="evidence" value="ECO:0007669"/>
    <property type="project" value="InterPro"/>
</dbReference>
<reference evidence="2" key="1">
    <citation type="journal article" date="2020" name="Nature">
        <title>Giant virus diversity and host interactions through global metagenomics.</title>
        <authorList>
            <person name="Schulz F."/>
            <person name="Roux S."/>
            <person name="Paez-Espino D."/>
            <person name="Jungbluth S."/>
            <person name="Walsh D.A."/>
            <person name="Denef V.J."/>
            <person name="McMahon K.D."/>
            <person name="Konstantinidis K.T."/>
            <person name="Eloe-Fadrosh E.A."/>
            <person name="Kyrpides N.C."/>
            <person name="Woyke T."/>
        </authorList>
    </citation>
    <scope>NUCLEOTIDE SEQUENCE</scope>
    <source>
        <strain evidence="2">GVMAG-M-3300023179-27</strain>
    </source>
</reference>
<dbReference type="PANTHER" id="PTHR11669">
    <property type="entry name" value="REPLICATION FACTOR C / DNA POLYMERASE III GAMMA-TAU SUBUNIT"/>
    <property type="match status" value="1"/>
</dbReference>
<keyword evidence="1" id="KW-0235">DNA replication</keyword>
<dbReference type="AlphaFoldDB" id="A0A6C0EBL3"/>
<accession>A0A6C0EBL3</accession>
<evidence type="ECO:0000313" key="2">
    <source>
        <dbReference type="EMBL" id="QHT25659.1"/>
    </source>
</evidence>
<dbReference type="Pfam" id="PF13177">
    <property type="entry name" value="DNA_pol3_delta2"/>
    <property type="match status" value="1"/>
</dbReference>
<dbReference type="InterPro" id="IPR008921">
    <property type="entry name" value="DNA_pol3_clamp-load_cplx_C"/>
</dbReference>
<evidence type="ECO:0000256" key="1">
    <source>
        <dbReference type="ARBA" id="ARBA00022705"/>
    </source>
</evidence>
<dbReference type="GO" id="GO:0005663">
    <property type="term" value="C:DNA replication factor C complex"/>
    <property type="evidence" value="ECO:0007669"/>
    <property type="project" value="TreeGrafter"/>
</dbReference>
<dbReference type="SUPFAM" id="SSF48019">
    <property type="entry name" value="post-AAA+ oligomerization domain-like"/>
    <property type="match status" value="1"/>
</dbReference>